<sequence length="73" mass="8653">MKRVDKCPMTKCRITWLLEQFSFCQELKYSKISILEDSSLFPVKNLSEWHLLLMLHRYPDVVSTSLMSDIESL</sequence>
<name>A0AAV4PL61_CAEEX</name>
<evidence type="ECO:0000313" key="1">
    <source>
        <dbReference type="EMBL" id="GIX98122.1"/>
    </source>
</evidence>
<reference evidence="1 2" key="1">
    <citation type="submission" date="2021-06" db="EMBL/GenBank/DDBJ databases">
        <title>Caerostris extrusa draft genome.</title>
        <authorList>
            <person name="Kono N."/>
            <person name="Arakawa K."/>
        </authorList>
    </citation>
    <scope>NUCLEOTIDE SEQUENCE [LARGE SCALE GENOMIC DNA]</scope>
</reference>
<keyword evidence="2" id="KW-1185">Reference proteome</keyword>
<dbReference type="EMBL" id="BPLR01004864">
    <property type="protein sequence ID" value="GIX98122.1"/>
    <property type="molecule type" value="Genomic_DNA"/>
</dbReference>
<proteinExistence type="predicted"/>
<dbReference type="Proteomes" id="UP001054945">
    <property type="component" value="Unassembled WGS sequence"/>
</dbReference>
<gene>
    <name evidence="1" type="ORF">CEXT_486711</name>
</gene>
<evidence type="ECO:0000313" key="2">
    <source>
        <dbReference type="Proteomes" id="UP001054945"/>
    </source>
</evidence>
<protein>
    <submittedName>
        <fullName evidence="1">Uncharacterized protein</fullName>
    </submittedName>
</protein>
<organism evidence="1 2">
    <name type="scientific">Caerostris extrusa</name>
    <name type="common">Bark spider</name>
    <name type="synonym">Caerostris bankana</name>
    <dbReference type="NCBI Taxonomy" id="172846"/>
    <lineage>
        <taxon>Eukaryota</taxon>
        <taxon>Metazoa</taxon>
        <taxon>Ecdysozoa</taxon>
        <taxon>Arthropoda</taxon>
        <taxon>Chelicerata</taxon>
        <taxon>Arachnida</taxon>
        <taxon>Araneae</taxon>
        <taxon>Araneomorphae</taxon>
        <taxon>Entelegynae</taxon>
        <taxon>Araneoidea</taxon>
        <taxon>Araneidae</taxon>
        <taxon>Caerostris</taxon>
    </lineage>
</organism>
<comment type="caution">
    <text evidence="1">The sequence shown here is derived from an EMBL/GenBank/DDBJ whole genome shotgun (WGS) entry which is preliminary data.</text>
</comment>
<dbReference type="AlphaFoldDB" id="A0AAV4PL61"/>
<accession>A0AAV4PL61</accession>